<feature type="region of interest" description="Disordered" evidence="2">
    <location>
        <begin position="424"/>
        <end position="444"/>
    </location>
</feature>
<dbReference type="STRING" id="13370.A0A448YEW5"/>
<feature type="compositionally biased region" description="Polar residues" evidence="2">
    <location>
        <begin position="110"/>
        <end position="138"/>
    </location>
</feature>
<feature type="coiled-coil region" evidence="1">
    <location>
        <begin position="300"/>
        <end position="354"/>
    </location>
</feature>
<feature type="compositionally biased region" description="Polar residues" evidence="2">
    <location>
        <begin position="212"/>
        <end position="221"/>
    </location>
</feature>
<feature type="compositionally biased region" description="Low complexity" evidence="2">
    <location>
        <begin position="74"/>
        <end position="102"/>
    </location>
</feature>
<keyword evidence="1" id="KW-0175">Coiled coil</keyword>
<evidence type="ECO:0000256" key="2">
    <source>
        <dbReference type="SAM" id="MobiDB-lite"/>
    </source>
</evidence>
<dbReference type="EMBL" id="CAACVR010000001">
    <property type="protein sequence ID" value="VEU19427.1"/>
    <property type="molecule type" value="Genomic_DNA"/>
</dbReference>
<dbReference type="Proteomes" id="UP000290900">
    <property type="component" value="Unassembled WGS sequence"/>
</dbReference>
<dbReference type="OrthoDB" id="3997753at2759"/>
<feature type="region of interest" description="Disordered" evidence="2">
    <location>
        <begin position="1"/>
        <end position="30"/>
    </location>
</feature>
<dbReference type="InParanoid" id="A0A448YEW5"/>
<feature type="compositionally biased region" description="Polar residues" evidence="2">
    <location>
        <begin position="244"/>
        <end position="256"/>
    </location>
</feature>
<dbReference type="AlphaFoldDB" id="A0A448YEW5"/>
<keyword evidence="4" id="KW-1185">Reference proteome</keyword>
<feature type="coiled-coil region" evidence="1">
    <location>
        <begin position="461"/>
        <end position="491"/>
    </location>
</feature>
<gene>
    <name evidence="3" type="ORF">BRENAR_LOCUS164</name>
</gene>
<evidence type="ECO:0000313" key="4">
    <source>
        <dbReference type="Proteomes" id="UP000290900"/>
    </source>
</evidence>
<organism evidence="3 4">
    <name type="scientific">Brettanomyces naardenensis</name>
    <name type="common">Yeast</name>
    <dbReference type="NCBI Taxonomy" id="13370"/>
    <lineage>
        <taxon>Eukaryota</taxon>
        <taxon>Fungi</taxon>
        <taxon>Dikarya</taxon>
        <taxon>Ascomycota</taxon>
        <taxon>Saccharomycotina</taxon>
        <taxon>Pichiomycetes</taxon>
        <taxon>Pichiales</taxon>
        <taxon>Pichiaceae</taxon>
        <taxon>Brettanomyces</taxon>
    </lineage>
</organism>
<feature type="compositionally biased region" description="Low complexity" evidence="2">
    <location>
        <begin position="193"/>
        <end position="206"/>
    </location>
</feature>
<protein>
    <submittedName>
        <fullName evidence="3">DEKNAAC100230</fullName>
    </submittedName>
</protein>
<feature type="region of interest" description="Disordered" evidence="2">
    <location>
        <begin position="278"/>
        <end position="297"/>
    </location>
</feature>
<feature type="region of interest" description="Disordered" evidence="2">
    <location>
        <begin position="168"/>
        <end position="256"/>
    </location>
</feature>
<sequence length="541" mass="61596">MATTMTQPTNQFLEPEGTISGSMNAYDDHGSTLERAGLRQTDLAARIDNQMKKKHKTKAQLVLNSNVSVYNLSSGSGSSNSLGTGQPQQVAQQPAQSQAQPQGNVPPSGYPNNTNNFNYSQPNGPYSAPSQNGSSGSLHQRYVHPMHAEHQYNQQQPQQQYNQYNSQQYNPALGPQYNHSQPHAHGPPRHFSQPQQVYRQQQQQQQRHSRTLRNSSVPQTLQQQQQQQQPTRWSPSYGMINSPGIRQSVSPTSPTRRVSIHSFIGIPETDDKFKRLDGEEDRNQNHNGTENDDARTISRLKMGSGELETLLAENEELKKKLEQFETTDELQKKFDDTKAKLTEAQGELNELREKNESYFYDIAKLRTDSSRRQQLNTQLVKFISDMLRKMPGYIQQRESFEELINSLSIPQSAKDSYRKAIDSYKKREASTTSSKGTPIPSSEGGGLLTEKDIFGIFREEVKLLNTKVSRLEEEKIRVEQVLQNRIDHERTTIRQITVHRNTSEPYLKKPERPSIRSRSMSSFRLIDVVEPQLQAAEDDID</sequence>
<feature type="compositionally biased region" description="Polar residues" evidence="2">
    <location>
        <begin position="430"/>
        <end position="440"/>
    </location>
</feature>
<name>A0A448YEW5_BRENA</name>
<accession>A0A448YEW5</accession>
<evidence type="ECO:0000256" key="1">
    <source>
        <dbReference type="SAM" id="Coils"/>
    </source>
</evidence>
<evidence type="ECO:0000313" key="3">
    <source>
        <dbReference type="EMBL" id="VEU19427.1"/>
    </source>
</evidence>
<feature type="region of interest" description="Disordered" evidence="2">
    <location>
        <begin position="74"/>
        <end position="138"/>
    </location>
</feature>
<proteinExistence type="predicted"/>
<feature type="compositionally biased region" description="Polar residues" evidence="2">
    <location>
        <begin position="1"/>
        <end position="12"/>
    </location>
</feature>
<reference evidence="3 4" key="1">
    <citation type="submission" date="2018-12" db="EMBL/GenBank/DDBJ databases">
        <authorList>
            <person name="Tiukova I."/>
            <person name="Dainat J."/>
        </authorList>
    </citation>
    <scope>NUCLEOTIDE SEQUENCE [LARGE SCALE GENOMIC DNA]</scope>
</reference>